<comment type="pathway">
    <text evidence="2">Amino-acid biosynthesis; L-isoleucine biosynthesis; L-isoleucine from 2-oxobutanoate: step 4/4.</text>
</comment>
<evidence type="ECO:0000256" key="3">
    <source>
        <dbReference type="ARBA" id="ARBA00004931"/>
    </source>
</evidence>
<sequence length="329" mass="35786">MLNKPAEQFPPPCHPERSERPVVSAVEKQVPCSTRNYILDTPHDKPRLWFDGDIVDADALHADLSTHALHYGSGVFEGIRSYATAHGAAIFRLPEHLERMRQGAELLGMDFDVAQATEATVQTLRANCHRDAYIRPLTWVGAGSFGLDVSGHPQHMMVATTQSLVHLNGARARIGVSSWRRNPADSLPPLKLCGGYVNSILAKREARSRGYGEALFVDHDGYVVECTGANVFMVKDGRVTAVEHRDALPGITRDTLITLSGATSRAVTLAELQDADEVFACGTAAEVAPVAEVEGRNYGDNPVSRELAALYARVVRGEESTSHAWLTPV</sequence>
<comment type="catalytic activity">
    <reaction evidence="7">
        <text>L-valine + 2-oxoglutarate = 3-methyl-2-oxobutanoate + L-glutamate</text>
        <dbReference type="Rhea" id="RHEA:24813"/>
        <dbReference type="ChEBI" id="CHEBI:11851"/>
        <dbReference type="ChEBI" id="CHEBI:16810"/>
        <dbReference type="ChEBI" id="CHEBI:29985"/>
        <dbReference type="ChEBI" id="CHEBI:57762"/>
        <dbReference type="EC" id="2.6.1.42"/>
    </reaction>
</comment>
<dbReference type="EC" id="2.6.1.42" evidence="6"/>
<comment type="pathway">
    <text evidence="3">Amino-acid biosynthesis; L-valine biosynthesis; L-valine from pyruvate: step 4/4.</text>
</comment>
<keyword evidence="11" id="KW-0808">Transferase</keyword>
<keyword evidence="12" id="KW-1185">Reference proteome</keyword>
<comment type="caution">
    <text evidence="11">The sequence shown here is derived from an EMBL/GenBank/DDBJ whole genome shotgun (WGS) entry which is preliminary data.</text>
</comment>
<feature type="region of interest" description="Disordered" evidence="10">
    <location>
        <begin position="1"/>
        <end position="22"/>
    </location>
</feature>
<dbReference type="SUPFAM" id="SSF56752">
    <property type="entry name" value="D-aminoacid aminotransferase-like PLP-dependent enzymes"/>
    <property type="match status" value="1"/>
</dbReference>
<evidence type="ECO:0000313" key="12">
    <source>
        <dbReference type="Proteomes" id="UP000315167"/>
    </source>
</evidence>
<dbReference type="AlphaFoldDB" id="A0A562LEU0"/>
<dbReference type="PANTHER" id="PTHR42743:SF11">
    <property type="entry name" value="AMINODEOXYCHORISMATE LYASE"/>
    <property type="match status" value="1"/>
</dbReference>
<comment type="function">
    <text evidence="1">Acts on leucine, isoleucine and valine.</text>
</comment>
<evidence type="ECO:0000256" key="1">
    <source>
        <dbReference type="ARBA" id="ARBA00003109"/>
    </source>
</evidence>
<dbReference type="CDD" id="cd00449">
    <property type="entry name" value="PLPDE_IV"/>
    <property type="match status" value="1"/>
</dbReference>
<dbReference type="PANTHER" id="PTHR42743">
    <property type="entry name" value="AMINO-ACID AMINOTRANSFERASE"/>
    <property type="match status" value="1"/>
</dbReference>
<evidence type="ECO:0000256" key="6">
    <source>
        <dbReference type="ARBA" id="ARBA00013053"/>
    </source>
</evidence>
<dbReference type="GO" id="GO:0046394">
    <property type="term" value="P:carboxylic acid biosynthetic process"/>
    <property type="evidence" value="ECO:0007669"/>
    <property type="project" value="UniProtKB-ARBA"/>
</dbReference>
<dbReference type="InterPro" id="IPR043132">
    <property type="entry name" value="BCAT-like_C"/>
</dbReference>
<protein>
    <recommendedName>
        <fullName evidence="6">branched-chain-amino-acid transaminase</fullName>
        <ecNumber evidence="6">2.6.1.42</ecNumber>
    </recommendedName>
</protein>
<evidence type="ECO:0000256" key="4">
    <source>
        <dbReference type="ARBA" id="ARBA00005072"/>
    </source>
</evidence>
<evidence type="ECO:0000313" key="11">
    <source>
        <dbReference type="EMBL" id="TWI06129.1"/>
    </source>
</evidence>
<dbReference type="GO" id="GO:0004084">
    <property type="term" value="F:branched-chain-amino-acid transaminase activity"/>
    <property type="evidence" value="ECO:0007669"/>
    <property type="project" value="UniProtKB-EC"/>
</dbReference>
<proteinExistence type="inferred from homology"/>
<evidence type="ECO:0000256" key="7">
    <source>
        <dbReference type="ARBA" id="ARBA00048212"/>
    </source>
</evidence>
<comment type="catalytic activity">
    <reaction evidence="9">
        <text>L-leucine + 2-oxoglutarate = 4-methyl-2-oxopentanoate + L-glutamate</text>
        <dbReference type="Rhea" id="RHEA:18321"/>
        <dbReference type="ChEBI" id="CHEBI:16810"/>
        <dbReference type="ChEBI" id="CHEBI:17865"/>
        <dbReference type="ChEBI" id="CHEBI:29985"/>
        <dbReference type="ChEBI" id="CHEBI:57427"/>
        <dbReference type="EC" id="2.6.1.42"/>
    </reaction>
</comment>
<dbReference type="Gene3D" id="3.20.10.10">
    <property type="entry name" value="D-amino Acid Aminotransferase, subunit A, domain 2"/>
    <property type="match status" value="1"/>
</dbReference>
<dbReference type="InterPro" id="IPR050571">
    <property type="entry name" value="Class-IV_PLP-Dep_Aminotrnsfr"/>
</dbReference>
<evidence type="ECO:0000256" key="9">
    <source>
        <dbReference type="ARBA" id="ARBA00049229"/>
    </source>
</evidence>
<dbReference type="Pfam" id="PF01063">
    <property type="entry name" value="Aminotran_4"/>
    <property type="match status" value="1"/>
</dbReference>
<evidence type="ECO:0000256" key="8">
    <source>
        <dbReference type="ARBA" id="ARBA00048798"/>
    </source>
</evidence>
<dbReference type="EMBL" id="VLKN01000001">
    <property type="protein sequence ID" value="TWI06129.1"/>
    <property type="molecule type" value="Genomic_DNA"/>
</dbReference>
<comment type="catalytic activity">
    <reaction evidence="8">
        <text>L-isoleucine + 2-oxoglutarate = (S)-3-methyl-2-oxopentanoate + L-glutamate</text>
        <dbReference type="Rhea" id="RHEA:24801"/>
        <dbReference type="ChEBI" id="CHEBI:16810"/>
        <dbReference type="ChEBI" id="CHEBI:29985"/>
        <dbReference type="ChEBI" id="CHEBI:35146"/>
        <dbReference type="ChEBI" id="CHEBI:58045"/>
        <dbReference type="EC" id="2.6.1.42"/>
    </reaction>
</comment>
<evidence type="ECO:0000256" key="5">
    <source>
        <dbReference type="ARBA" id="ARBA00009320"/>
    </source>
</evidence>
<accession>A0A562LEU0</accession>
<dbReference type="InterPro" id="IPR043131">
    <property type="entry name" value="BCAT-like_N"/>
</dbReference>
<reference evidence="11 12" key="1">
    <citation type="journal article" date="2015" name="Stand. Genomic Sci.">
        <title>Genomic Encyclopedia of Bacterial and Archaeal Type Strains, Phase III: the genomes of soil and plant-associated and newly described type strains.</title>
        <authorList>
            <person name="Whitman W.B."/>
            <person name="Woyke T."/>
            <person name="Klenk H.P."/>
            <person name="Zhou Y."/>
            <person name="Lilburn T.G."/>
            <person name="Beck B.J."/>
            <person name="De Vos P."/>
            <person name="Vandamme P."/>
            <person name="Eisen J.A."/>
            <person name="Garrity G."/>
            <person name="Hugenholtz P."/>
            <person name="Kyrpides N.C."/>
        </authorList>
    </citation>
    <scope>NUCLEOTIDE SEQUENCE [LARGE SCALE GENOMIC DNA]</scope>
    <source>
        <strain evidence="11 12">CGMCC 1.10821</strain>
    </source>
</reference>
<name>A0A562LEU0_9GAMM</name>
<keyword evidence="11" id="KW-0032">Aminotransferase</keyword>
<evidence type="ECO:0000256" key="10">
    <source>
        <dbReference type="SAM" id="MobiDB-lite"/>
    </source>
</evidence>
<dbReference type="Proteomes" id="UP000315167">
    <property type="component" value="Unassembled WGS sequence"/>
</dbReference>
<dbReference type="InterPro" id="IPR036038">
    <property type="entry name" value="Aminotransferase-like"/>
</dbReference>
<organism evidence="11 12">
    <name type="scientific">Luteimonas cucumeris</name>
    <dbReference type="NCBI Taxonomy" id="985012"/>
    <lineage>
        <taxon>Bacteria</taxon>
        <taxon>Pseudomonadati</taxon>
        <taxon>Pseudomonadota</taxon>
        <taxon>Gammaproteobacteria</taxon>
        <taxon>Lysobacterales</taxon>
        <taxon>Lysobacteraceae</taxon>
        <taxon>Luteimonas</taxon>
    </lineage>
</organism>
<evidence type="ECO:0000256" key="2">
    <source>
        <dbReference type="ARBA" id="ARBA00004824"/>
    </source>
</evidence>
<dbReference type="InterPro" id="IPR001544">
    <property type="entry name" value="Aminotrans_IV"/>
</dbReference>
<comment type="pathway">
    <text evidence="4">Amino-acid biosynthesis; L-leucine biosynthesis; L-leucine from 3-methyl-2-oxobutanoate: step 4/4.</text>
</comment>
<gene>
    <name evidence="11" type="ORF">IP90_00392</name>
</gene>
<comment type="similarity">
    <text evidence="5">Belongs to the class-IV pyridoxal-phosphate-dependent aminotransferase family.</text>
</comment>
<dbReference type="Gene3D" id="3.30.470.10">
    <property type="match status" value="1"/>
</dbReference>